<evidence type="ECO:0000313" key="2">
    <source>
        <dbReference type="Proteomes" id="UP000606974"/>
    </source>
</evidence>
<accession>A0A8H7AKI4</accession>
<proteinExistence type="predicted"/>
<dbReference type="EMBL" id="JAACFV010000026">
    <property type="protein sequence ID" value="KAF7510810.1"/>
    <property type="molecule type" value="Genomic_DNA"/>
</dbReference>
<dbReference type="AlphaFoldDB" id="A0A8H7AKI4"/>
<dbReference type="Proteomes" id="UP000606974">
    <property type="component" value="Unassembled WGS sequence"/>
</dbReference>
<evidence type="ECO:0000313" key="1">
    <source>
        <dbReference type="EMBL" id="KAF7510810.1"/>
    </source>
</evidence>
<reference evidence="1" key="1">
    <citation type="submission" date="2020-02" db="EMBL/GenBank/DDBJ databases">
        <authorList>
            <person name="Palmer J.M."/>
        </authorList>
    </citation>
    <scope>NUCLEOTIDE SEQUENCE</scope>
    <source>
        <strain evidence="1">EPUS1.4</strain>
        <tissue evidence="1">Thallus</tissue>
    </source>
</reference>
<keyword evidence="2" id="KW-1185">Reference proteome</keyword>
<name>A0A8H7AKI4_9EURO</name>
<comment type="caution">
    <text evidence="1">The sequence shown here is derived from an EMBL/GenBank/DDBJ whole genome shotgun (WGS) entry which is preliminary data.</text>
</comment>
<protein>
    <submittedName>
        <fullName evidence="1">Uncharacterized protein</fullName>
    </submittedName>
</protein>
<gene>
    <name evidence="1" type="ORF">GJ744_005910</name>
</gene>
<sequence>MPQDVVQDLAADIVFADRPSRPYLRSGSELDSFNASSGEEIKAYIEVKSRPGVLISHPYNRPHRLMLKSLHNGTAAHRSETQWS</sequence>
<organism evidence="1 2">
    <name type="scientific">Endocarpon pusillum</name>
    <dbReference type="NCBI Taxonomy" id="364733"/>
    <lineage>
        <taxon>Eukaryota</taxon>
        <taxon>Fungi</taxon>
        <taxon>Dikarya</taxon>
        <taxon>Ascomycota</taxon>
        <taxon>Pezizomycotina</taxon>
        <taxon>Eurotiomycetes</taxon>
        <taxon>Chaetothyriomycetidae</taxon>
        <taxon>Verrucariales</taxon>
        <taxon>Verrucariaceae</taxon>
        <taxon>Endocarpon</taxon>
    </lineage>
</organism>